<dbReference type="Gene3D" id="1.10.533.10">
    <property type="entry name" value="Death Domain, Fas"/>
    <property type="match status" value="2"/>
</dbReference>
<feature type="compositionally biased region" description="Basic and acidic residues" evidence="7">
    <location>
        <begin position="65"/>
        <end position="90"/>
    </location>
</feature>
<dbReference type="SMART" id="SM01411">
    <property type="entry name" value="Ephrin_rec_like"/>
    <property type="match status" value="2"/>
</dbReference>
<dbReference type="SMART" id="SM00005">
    <property type="entry name" value="DEATH"/>
    <property type="match status" value="1"/>
</dbReference>
<dbReference type="InterPro" id="IPR022330">
    <property type="entry name" value="TNFR_21"/>
</dbReference>
<dbReference type="Proteomes" id="UP000694558">
    <property type="component" value="Chromosome 20"/>
</dbReference>
<keyword evidence="3" id="KW-0677">Repeat</keyword>
<dbReference type="Gene3D" id="2.10.50.10">
    <property type="entry name" value="Tumor Necrosis Factor Receptor, subunit A, domain 2"/>
    <property type="match status" value="2"/>
</dbReference>
<feature type="disulfide bond" evidence="6">
    <location>
        <begin position="181"/>
        <end position="196"/>
    </location>
</feature>
<dbReference type="GO" id="GO:0006959">
    <property type="term" value="P:humoral immune response"/>
    <property type="evidence" value="ECO:0007669"/>
    <property type="project" value="TreeGrafter"/>
</dbReference>
<dbReference type="SUPFAM" id="SSF57586">
    <property type="entry name" value="TNF receptor-like"/>
    <property type="match status" value="2"/>
</dbReference>
<dbReference type="GO" id="GO:0051402">
    <property type="term" value="P:neuron apoptotic process"/>
    <property type="evidence" value="ECO:0007669"/>
    <property type="project" value="TreeGrafter"/>
</dbReference>
<dbReference type="Pfam" id="PF00020">
    <property type="entry name" value="TNFR_c6"/>
    <property type="match status" value="2"/>
</dbReference>
<dbReference type="PROSITE" id="PS50050">
    <property type="entry name" value="TNFR_NGFR_2"/>
    <property type="match status" value="1"/>
</dbReference>
<dbReference type="GO" id="GO:0042130">
    <property type="term" value="P:negative regulation of T cell proliferation"/>
    <property type="evidence" value="ECO:0007669"/>
    <property type="project" value="TreeGrafter"/>
</dbReference>
<evidence type="ECO:0000313" key="11">
    <source>
        <dbReference type="Ensembl" id="ENSSMAP00000001606.2"/>
    </source>
</evidence>
<dbReference type="AlphaFoldDB" id="A0A8D2ZFZ7"/>
<dbReference type="FunFam" id="1.10.533.10:FF:000005">
    <property type="entry name" value="Tumor necrosis factor receptor superfamily member 21"/>
    <property type="match status" value="1"/>
</dbReference>
<dbReference type="CDD" id="cd10583">
    <property type="entry name" value="TNFRSF21"/>
    <property type="match status" value="1"/>
</dbReference>
<gene>
    <name evidence="11" type="primary">TNFRSF21</name>
</gene>
<evidence type="ECO:0000256" key="6">
    <source>
        <dbReference type="PROSITE-ProRule" id="PRU00206"/>
    </source>
</evidence>
<feature type="region of interest" description="Disordered" evidence="7">
    <location>
        <begin position="442"/>
        <end position="473"/>
    </location>
</feature>
<evidence type="ECO:0000313" key="12">
    <source>
        <dbReference type="Proteomes" id="UP000694558"/>
    </source>
</evidence>
<dbReference type="GO" id="GO:0007165">
    <property type="term" value="P:signal transduction"/>
    <property type="evidence" value="ECO:0007669"/>
    <property type="project" value="InterPro"/>
</dbReference>
<reference evidence="11" key="1">
    <citation type="submission" date="2023-05" db="EMBL/GenBank/DDBJ databases">
        <title>High-quality long-read genome of Scophthalmus maximus.</title>
        <authorList>
            <person name="Lien S."/>
            <person name="Martinez P."/>
        </authorList>
    </citation>
    <scope>NUCLEOTIDE SEQUENCE [LARGE SCALE GENOMIC DNA]</scope>
</reference>
<dbReference type="SUPFAM" id="SSF47986">
    <property type="entry name" value="DEATH domain"/>
    <property type="match status" value="1"/>
</dbReference>
<feature type="transmembrane region" description="Helical" evidence="8">
    <location>
        <begin position="483"/>
        <end position="503"/>
    </location>
</feature>
<dbReference type="PRINTS" id="PR01971">
    <property type="entry name" value="TNFACTORR21"/>
</dbReference>
<dbReference type="InterPro" id="IPR034034">
    <property type="entry name" value="TNFRSF21_N"/>
</dbReference>
<dbReference type="InterPro" id="IPR011029">
    <property type="entry name" value="DEATH-like_dom_sf"/>
</dbReference>
<dbReference type="PROSITE" id="PS50017">
    <property type="entry name" value="DEATH_DOMAIN"/>
    <property type="match status" value="1"/>
</dbReference>
<feature type="repeat" description="TNFR-Cys" evidence="6">
    <location>
        <begin position="180"/>
        <end position="221"/>
    </location>
</feature>
<evidence type="ECO:0000256" key="7">
    <source>
        <dbReference type="SAM" id="MobiDB-lite"/>
    </source>
</evidence>
<evidence type="ECO:0000256" key="8">
    <source>
        <dbReference type="SAM" id="Phobius"/>
    </source>
</evidence>
<keyword evidence="8" id="KW-0812">Transmembrane</keyword>
<feature type="region of interest" description="Disordered" evidence="7">
    <location>
        <begin position="658"/>
        <end position="719"/>
    </location>
</feature>
<sequence>RARTGQWTGRGVSVEHPCPSRWELPRRRPRTKPAPSTPRSRSARTPARNAAVETRDTARFSPPGEPRREEEGGGGGRREEDEKTSRDEKCFSSGQLGREGPQPPRFLEQDDVRHLLYTVVVNISARAVTTAIPSDLLVLSPRHYQHTDPSSGTRLVCDKCPAGTYVSFHCSPTAVRECSPCPGGAFTRGENGVQQCHRCRAPCPAGFIEKAGCTATQDRICTCPPDSFLSADGGTECRPHSLCPAGTRVKKRGSAAEDVLCKPCTKGTFSDARTSAVKCRTHADCQAQGLVLLTPGTRETDNVCGPASTALSSSSSSSLSTTNPLVPAEDALVQEPQRSTSPLAALTGAAHKGIYSQSAPLQLRESLSGVNHLAEGLVHGRPATPIPTNLESPRTPPPPARKQPTDSEQQRGQPNSDPVSGPNGQAIEDLPGAEVVRIGTGTSKVAEQGSGGGGSGVSSYYRPTRRGSPRPSTHNHFDINEHLPWMIVLLLLLVLVVIVVCSVKRSSRVLKKGPMQDPSSIMEKAIQKKPSVPQAQVKEKWIYYSNGQGVDILKLVAAHVGTQWIDIYQSLANATEREVAAFSNGYSSDRERAYAALQHWTIRDGDANLAKLINALHRQRRIDVVEKIRCVMEDNPQFDINQLMTSVNVSQSLSPVHRALDSPSSVGSGSGGSGSSGGSVGAASSVGVEQSPVDRTKGFFPDESEPLLRCDSTSSKDSALSRNGSFITKEKKDTVLRQVRLDPCDLQPIFDDMLHILNPEELHVIEEIPAAEDKLDRLFEIAGVKSQEASQTLLDSVYSHLPDLL</sequence>
<dbReference type="SMART" id="SM00208">
    <property type="entry name" value="TNFR"/>
    <property type="match status" value="4"/>
</dbReference>
<keyword evidence="1" id="KW-0053">Apoptosis</keyword>
<evidence type="ECO:0000256" key="1">
    <source>
        <dbReference type="ARBA" id="ARBA00022703"/>
    </source>
</evidence>
<dbReference type="FunFam" id="2.10.50.10:FF:000011">
    <property type="entry name" value="Tumor necrosis factor receptor superfamily member 21"/>
    <property type="match status" value="1"/>
</dbReference>
<dbReference type="GeneTree" id="ENSGT00940000156212"/>
<dbReference type="Ensembl" id="ENSSMAT00000001641.2">
    <property type="protein sequence ID" value="ENSSMAP00000001606.2"/>
    <property type="gene ID" value="ENSSMAG00000001007.2"/>
</dbReference>
<keyword evidence="4 6" id="KW-1015">Disulfide bond</keyword>
<evidence type="ECO:0000259" key="9">
    <source>
        <dbReference type="PROSITE" id="PS50017"/>
    </source>
</evidence>
<accession>A0A8D2ZFZ7</accession>
<keyword evidence="8" id="KW-1133">Transmembrane helix</keyword>
<organism evidence="11 12">
    <name type="scientific">Scophthalmus maximus</name>
    <name type="common">Turbot</name>
    <name type="synonym">Psetta maxima</name>
    <dbReference type="NCBI Taxonomy" id="52904"/>
    <lineage>
        <taxon>Eukaryota</taxon>
        <taxon>Metazoa</taxon>
        <taxon>Chordata</taxon>
        <taxon>Craniata</taxon>
        <taxon>Vertebrata</taxon>
        <taxon>Euteleostomi</taxon>
        <taxon>Actinopterygii</taxon>
        <taxon>Neopterygii</taxon>
        <taxon>Teleostei</taxon>
        <taxon>Neoteleostei</taxon>
        <taxon>Acanthomorphata</taxon>
        <taxon>Carangaria</taxon>
        <taxon>Pleuronectiformes</taxon>
        <taxon>Pleuronectoidei</taxon>
        <taxon>Scophthalmidae</taxon>
        <taxon>Scophthalmus</taxon>
    </lineage>
</organism>
<reference evidence="11" key="2">
    <citation type="submission" date="2025-08" db="UniProtKB">
        <authorList>
            <consortium name="Ensembl"/>
        </authorList>
    </citation>
    <scope>IDENTIFICATION</scope>
</reference>
<protein>
    <submittedName>
        <fullName evidence="11">Tumor necrosis factor receptor superfamily, member 21</fullName>
    </submittedName>
</protein>
<evidence type="ECO:0000256" key="4">
    <source>
        <dbReference type="ARBA" id="ARBA00023157"/>
    </source>
</evidence>
<evidence type="ECO:0000256" key="2">
    <source>
        <dbReference type="ARBA" id="ARBA00022729"/>
    </source>
</evidence>
<dbReference type="PROSITE" id="PS00652">
    <property type="entry name" value="TNFR_NGFR_1"/>
    <property type="match status" value="1"/>
</dbReference>
<dbReference type="GO" id="GO:0097252">
    <property type="term" value="P:oligodendrocyte apoptotic process"/>
    <property type="evidence" value="ECO:0007669"/>
    <property type="project" value="TreeGrafter"/>
</dbReference>
<feature type="region of interest" description="Disordered" evidence="7">
    <location>
        <begin position="379"/>
        <end position="427"/>
    </location>
</feature>
<feature type="compositionally biased region" description="Gly residues" evidence="7">
    <location>
        <begin position="668"/>
        <end position="680"/>
    </location>
</feature>
<dbReference type="GO" id="GO:0030889">
    <property type="term" value="P:negative regulation of B cell proliferation"/>
    <property type="evidence" value="ECO:0007669"/>
    <property type="project" value="TreeGrafter"/>
</dbReference>
<dbReference type="PANTHER" id="PTHR46921:SF1">
    <property type="entry name" value="TUMOR NECROSIS FACTOR RECEPTOR SUPERFAMILY MEMBER 21"/>
    <property type="match status" value="1"/>
</dbReference>
<evidence type="ECO:0000259" key="10">
    <source>
        <dbReference type="PROSITE" id="PS50050"/>
    </source>
</evidence>
<dbReference type="InterPro" id="IPR001368">
    <property type="entry name" value="TNFR/NGFR_Cys_rich_reg"/>
</dbReference>
<comment type="caution">
    <text evidence="6">Lacks conserved residue(s) required for the propagation of feature annotation.</text>
</comment>
<evidence type="ECO:0000256" key="5">
    <source>
        <dbReference type="ARBA" id="ARBA00023180"/>
    </source>
</evidence>
<dbReference type="GO" id="GO:0031642">
    <property type="term" value="P:negative regulation of myelination"/>
    <property type="evidence" value="ECO:0007669"/>
    <property type="project" value="TreeGrafter"/>
</dbReference>
<feature type="domain" description="TNFR-Cys" evidence="10">
    <location>
        <begin position="180"/>
        <end position="221"/>
    </location>
</feature>
<name>A0A8D2ZFZ7_SCOMX</name>
<dbReference type="GO" id="GO:0002250">
    <property type="term" value="P:adaptive immune response"/>
    <property type="evidence" value="ECO:0007669"/>
    <property type="project" value="TreeGrafter"/>
</dbReference>
<dbReference type="PANTHER" id="PTHR46921">
    <property type="entry name" value="TUMOR NECROSIS FACTOR RECEPTOR SUPERFAMILY MEMBER 21"/>
    <property type="match status" value="1"/>
</dbReference>
<dbReference type="InterPro" id="IPR000488">
    <property type="entry name" value="Death_dom"/>
</dbReference>
<dbReference type="GO" id="GO:0005886">
    <property type="term" value="C:plasma membrane"/>
    <property type="evidence" value="ECO:0007669"/>
    <property type="project" value="TreeGrafter"/>
</dbReference>
<keyword evidence="5" id="KW-0325">Glycoprotein</keyword>
<feature type="disulfide bond" evidence="6">
    <location>
        <begin position="203"/>
        <end position="221"/>
    </location>
</feature>
<keyword evidence="2" id="KW-0732">Signal</keyword>
<keyword evidence="8" id="KW-0472">Membrane</keyword>
<dbReference type="Pfam" id="PF00531">
    <property type="entry name" value="Death"/>
    <property type="match status" value="1"/>
</dbReference>
<dbReference type="FunFam" id="1.10.533.10:FF:000009">
    <property type="entry name" value="tumor necrosis factor receptor superfamily member 21"/>
    <property type="match status" value="1"/>
</dbReference>
<feature type="region of interest" description="Disordered" evidence="7">
    <location>
        <begin position="1"/>
        <end position="106"/>
    </location>
</feature>
<evidence type="ECO:0000256" key="3">
    <source>
        <dbReference type="ARBA" id="ARBA00022737"/>
    </source>
</evidence>
<proteinExistence type="predicted"/>
<feature type="domain" description="Death" evidence="9">
    <location>
        <begin position="549"/>
        <end position="632"/>
    </location>
</feature>